<dbReference type="Pfam" id="PF09209">
    <property type="entry name" value="CecR_C"/>
    <property type="match status" value="1"/>
</dbReference>
<dbReference type="AlphaFoldDB" id="A0A9Q4GU14"/>
<dbReference type="SUPFAM" id="SSF46689">
    <property type="entry name" value="Homeodomain-like"/>
    <property type="match status" value="1"/>
</dbReference>
<evidence type="ECO:0000256" key="2">
    <source>
        <dbReference type="ARBA" id="ARBA00023125"/>
    </source>
</evidence>
<protein>
    <submittedName>
        <fullName evidence="6">CerR family C-terminal domain-containing protein</fullName>
    </submittedName>
</protein>
<dbReference type="Pfam" id="PF00440">
    <property type="entry name" value="TetR_N"/>
    <property type="match status" value="1"/>
</dbReference>
<dbReference type="PANTHER" id="PTHR30055">
    <property type="entry name" value="HTH-TYPE TRANSCRIPTIONAL REGULATOR RUTR"/>
    <property type="match status" value="1"/>
</dbReference>
<dbReference type="EMBL" id="JAPNMI010000006">
    <property type="protein sequence ID" value="MCY0790500.1"/>
    <property type="molecule type" value="Genomic_DNA"/>
</dbReference>
<gene>
    <name evidence="6" type="ORF">N0392_12495</name>
</gene>
<feature type="DNA-binding region" description="H-T-H motif" evidence="4">
    <location>
        <begin position="32"/>
        <end position="51"/>
    </location>
</feature>
<keyword evidence="3" id="KW-0804">Transcription</keyword>
<dbReference type="InterPro" id="IPR001647">
    <property type="entry name" value="HTH_TetR"/>
</dbReference>
<dbReference type="SUPFAM" id="SSF48498">
    <property type="entry name" value="Tetracyclin repressor-like, C-terminal domain"/>
    <property type="match status" value="1"/>
</dbReference>
<dbReference type="RefSeq" id="WP_247709609.1">
    <property type="nucleotide sequence ID" value="NZ_BRRE01000005.1"/>
</dbReference>
<evidence type="ECO:0000259" key="5">
    <source>
        <dbReference type="PROSITE" id="PS50977"/>
    </source>
</evidence>
<keyword evidence="2 4" id="KW-0238">DNA-binding</keyword>
<sequence>MNKHALSSEQTKEKLIQAGVRLFALSGVSGVRTRQLAEEAGVNQSAIPYHMGGKSGVYAAVIRKITDDLAAVTDVSGIDAATAALMVQAHPGKTALKTVLTSMVTGLCRALLSPERVLYATLILREQLEQTENYNVIYQSFIEPFHEQLTRLVQLADVQADTKTAIIRAHALIGQILGFVVAQKAYLRRSEETSVSEDSLTAITGQIVLLSCRALGLDQE</sequence>
<dbReference type="InterPro" id="IPR050109">
    <property type="entry name" value="HTH-type_TetR-like_transc_reg"/>
</dbReference>
<dbReference type="InterPro" id="IPR015292">
    <property type="entry name" value="Tscrpt_reg_YbiH_C"/>
</dbReference>
<organism evidence="6 7">
    <name type="scientific">Morganella morganii</name>
    <name type="common">Proteus morganii</name>
    <dbReference type="NCBI Taxonomy" id="582"/>
    <lineage>
        <taxon>Bacteria</taxon>
        <taxon>Pseudomonadati</taxon>
        <taxon>Pseudomonadota</taxon>
        <taxon>Gammaproteobacteria</taxon>
        <taxon>Enterobacterales</taxon>
        <taxon>Morganellaceae</taxon>
        <taxon>Morganella</taxon>
    </lineage>
</organism>
<comment type="caution">
    <text evidence="6">The sequence shown here is derived from an EMBL/GenBank/DDBJ whole genome shotgun (WGS) entry which is preliminary data.</text>
</comment>
<dbReference type="Gene3D" id="1.10.10.60">
    <property type="entry name" value="Homeodomain-like"/>
    <property type="match status" value="1"/>
</dbReference>
<evidence type="ECO:0000256" key="1">
    <source>
        <dbReference type="ARBA" id="ARBA00023015"/>
    </source>
</evidence>
<name>A0A9Q4GU14_MORMO</name>
<evidence type="ECO:0000313" key="7">
    <source>
        <dbReference type="Proteomes" id="UP001076655"/>
    </source>
</evidence>
<dbReference type="PROSITE" id="PS50977">
    <property type="entry name" value="HTH_TETR_2"/>
    <property type="match status" value="1"/>
</dbReference>
<evidence type="ECO:0000256" key="3">
    <source>
        <dbReference type="ARBA" id="ARBA00023163"/>
    </source>
</evidence>
<keyword evidence="1" id="KW-0805">Transcription regulation</keyword>
<dbReference type="Proteomes" id="UP001076655">
    <property type="component" value="Unassembled WGS sequence"/>
</dbReference>
<evidence type="ECO:0000256" key="4">
    <source>
        <dbReference type="PROSITE-ProRule" id="PRU00335"/>
    </source>
</evidence>
<dbReference type="GO" id="GO:0003700">
    <property type="term" value="F:DNA-binding transcription factor activity"/>
    <property type="evidence" value="ECO:0007669"/>
    <property type="project" value="TreeGrafter"/>
</dbReference>
<proteinExistence type="predicted"/>
<dbReference type="InterPro" id="IPR009057">
    <property type="entry name" value="Homeodomain-like_sf"/>
</dbReference>
<dbReference type="PANTHER" id="PTHR30055:SF234">
    <property type="entry name" value="HTH-TYPE TRANSCRIPTIONAL REGULATOR BETI"/>
    <property type="match status" value="1"/>
</dbReference>
<evidence type="ECO:0000313" key="6">
    <source>
        <dbReference type="EMBL" id="MCY0790500.1"/>
    </source>
</evidence>
<dbReference type="InterPro" id="IPR036271">
    <property type="entry name" value="Tet_transcr_reg_TetR-rel_C_sf"/>
</dbReference>
<dbReference type="Gene3D" id="1.10.357.10">
    <property type="entry name" value="Tetracycline Repressor, domain 2"/>
    <property type="match status" value="1"/>
</dbReference>
<dbReference type="GO" id="GO:0000976">
    <property type="term" value="F:transcription cis-regulatory region binding"/>
    <property type="evidence" value="ECO:0007669"/>
    <property type="project" value="TreeGrafter"/>
</dbReference>
<feature type="domain" description="HTH tetR-type" evidence="5">
    <location>
        <begin position="9"/>
        <end position="69"/>
    </location>
</feature>
<reference evidence="6" key="1">
    <citation type="submission" date="2022-08" db="EMBL/GenBank/DDBJ databases">
        <authorList>
            <person name="Dale J.L."/>
        </authorList>
    </citation>
    <scope>NUCLEOTIDE SEQUENCE</scope>
    <source>
        <strain evidence="6">2022EL-00758</strain>
    </source>
</reference>
<accession>A0A9Q4GU14</accession>